<comment type="function">
    <text evidence="3">Catalyzes the hydrolysis of 10-formyltetrahydrofolate (formyl-FH4) to formate and tetrahydrofolate (FH4).</text>
</comment>
<dbReference type="HAMAP" id="MF_01927">
    <property type="entry name" value="PurU"/>
    <property type="match status" value="1"/>
</dbReference>
<protein>
    <recommendedName>
        <fullName evidence="3 4">Formyltetrahydrofolate deformylase</fullName>
        <ecNumber evidence="3 4">3.5.1.10</ecNumber>
    </recommendedName>
    <alternativeName>
        <fullName evidence="3">Formyl-FH(4) hydrolase</fullName>
    </alternativeName>
</protein>
<dbReference type="UniPathway" id="UPA00074">
    <property type="reaction ID" value="UER00170"/>
</dbReference>
<reference evidence="6 7" key="1">
    <citation type="journal article" date="2012" name="ISME J.">
        <title>Nitrification expanded: discovery, physiology and genomics of a nitrite-oxidizing bacterium from the phylum Chloroflexi.</title>
        <authorList>
            <person name="Sorokin D.Y."/>
            <person name="Lucker S."/>
            <person name="Vejmelkova D."/>
            <person name="Kostrikina N.A."/>
            <person name="Kleerebezem R."/>
            <person name="Rijpstra W.I."/>
            <person name="Damste J.S."/>
            <person name="Le Paslier D."/>
            <person name="Muyzer G."/>
            <person name="Wagner M."/>
            <person name="van Loosdrecht M.C."/>
            <person name="Daims H."/>
        </authorList>
    </citation>
    <scope>NUCLEOTIDE SEQUENCE [LARGE SCALE GENOMIC DNA]</scope>
    <source>
        <strain evidence="7">none</strain>
    </source>
</reference>
<comment type="catalytic activity">
    <reaction evidence="3">
        <text>(6R)-10-formyltetrahydrofolate + H2O = (6S)-5,6,7,8-tetrahydrofolate + formate + H(+)</text>
        <dbReference type="Rhea" id="RHEA:19833"/>
        <dbReference type="ChEBI" id="CHEBI:15377"/>
        <dbReference type="ChEBI" id="CHEBI:15378"/>
        <dbReference type="ChEBI" id="CHEBI:15740"/>
        <dbReference type="ChEBI" id="CHEBI:57453"/>
        <dbReference type="ChEBI" id="CHEBI:195366"/>
        <dbReference type="EC" id="3.5.1.10"/>
    </reaction>
</comment>
<dbReference type="EC" id="3.5.1.10" evidence="3 4"/>
<dbReference type="EMBL" id="CAGS01000523">
    <property type="protein sequence ID" value="CCF85786.1"/>
    <property type="molecule type" value="Genomic_DNA"/>
</dbReference>
<dbReference type="GO" id="GO:0006189">
    <property type="term" value="P:'de novo' IMP biosynthetic process"/>
    <property type="evidence" value="ECO:0007669"/>
    <property type="project" value="UniProtKB-UniRule"/>
</dbReference>
<keyword evidence="7" id="KW-1185">Reference proteome</keyword>
<dbReference type="GO" id="GO:0008864">
    <property type="term" value="F:formyltetrahydrofolate deformylase activity"/>
    <property type="evidence" value="ECO:0007669"/>
    <property type="project" value="UniProtKB-UniRule"/>
</dbReference>
<dbReference type="SUPFAM" id="SSF55021">
    <property type="entry name" value="ACT-like"/>
    <property type="match status" value="1"/>
</dbReference>
<sequence>MSESAVLLITCPDRKGLVAAIANFLYQYNANILHADQHQDSECNLFLMRVEWDLSGFGLGLDEFERRFQPLATELQMQWRVASSERRPRTALFVSREDHCLADLLYRHRSGELRCQIPLIISNHADAQRLAEFYDIPFFTIPMPKDRKAEAEEQMLALLQEQDIDFIVLARYMQILSPSFVRQYANRIINIHHSFLPAFAGAKPYHQAFQRGVKIIGATSHYVTEELDNGPIIEQDVIRVSHRDSVADLVHKGRDLEKVVLSRAVRWHIENRILIYAHKTVVFD</sequence>
<dbReference type="NCBIfam" id="TIGR00655">
    <property type="entry name" value="PurU"/>
    <property type="match status" value="1"/>
</dbReference>
<dbReference type="Gene3D" id="3.40.50.170">
    <property type="entry name" value="Formyl transferase, N-terminal domain"/>
    <property type="match status" value="1"/>
</dbReference>
<dbReference type="InterPro" id="IPR044074">
    <property type="entry name" value="PurU_ACT"/>
</dbReference>
<dbReference type="Proteomes" id="UP000004221">
    <property type="component" value="Unassembled WGS sequence"/>
</dbReference>
<dbReference type="InterPro" id="IPR036477">
    <property type="entry name" value="Formyl_transf_N_sf"/>
</dbReference>
<feature type="active site" evidence="3">
    <location>
        <position position="228"/>
    </location>
</feature>
<name>I4EM73_9BACT</name>
<keyword evidence="2 3" id="KW-0378">Hydrolase</keyword>
<dbReference type="PANTHER" id="PTHR42706:SF1">
    <property type="entry name" value="FORMYLTETRAHYDROFOLATE DEFORMYLASE 2, MITOCHONDRIAL"/>
    <property type="match status" value="1"/>
</dbReference>
<dbReference type="Pfam" id="PF00551">
    <property type="entry name" value="Formyl_trans_N"/>
    <property type="match status" value="1"/>
</dbReference>
<evidence type="ECO:0000256" key="4">
    <source>
        <dbReference type="NCBIfam" id="TIGR00655"/>
    </source>
</evidence>
<dbReference type="Gene3D" id="3.30.70.260">
    <property type="match status" value="1"/>
</dbReference>
<evidence type="ECO:0000256" key="3">
    <source>
        <dbReference type="HAMAP-Rule" id="MF_01927"/>
    </source>
</evidence>
<dbReference type="AlphaFoldDB" id="I4EM73"/>
<comment type="pathway">
    <text evidence="3">Purine metabolism; IMP biosynthesis via de novo pathway; formate from 10-formyl-5,6,7,8-tetrahydrofolate: step 1/1.</text>
</comment>
<comment type="similarity">
    <text evidence="3">Belongs to the PurU family.</text>
</comment>
<dbReference type="CDD" id="cd08648">
    <property type="entry name" value="FMT_core_Formyl-FH4-Hydrolase_C"/>
    <property type="match status" value="1"/>
</dbReference>
<dbReference type="InterPro" id="IPR004810">
    <property type="entry name" value="PurU"/>
</dbReference>
<dbReference type="InterPro" id="IPR041729">
    <property type="entry name" value="Formyl-FH4-Hydrolase_C"/>
</dbReference>
<dbReference type="Pfam" id="PF01842">
    <property type="entry name" value="ACT"/>
    <property type="match status" value="1"/>
</dbReference>
<evidence type="ECO:0000313" key="6">
    <source>
        <dbReference type="EMBL" id="CCF85786.1"/>
    </source>
</evidence>
<dbReference type="InterPro" id="IPR002376">
    <property type="entry name" value="Formyl_transf_N"/>
</dbReference>
<evidence type="ECO:0000313" key="7">
    <source>
        <dbReference type="Proteomes" id="UP000004221"/>
    </source>
</evidence>
<dbReference type="PIRSF" id="PIRSF036480">
    <property type="entry name" value="FormyFH4_hydr"/>
    <property type="match status" value="1"/>
</dbReference>
<proteinExistence type="inferred from homology"/>
<dbReference type="CDD" id="cd04875">
    <property type="entry name" value="ACT_F4HF-DF"/>
    <property type="match status" value="1"/>
</dbReference>
<dbReference type="NCBIfam" id="NF004684">
    <property type="entry name" value="PRK06027.1"/>
    <property type="match status" value="1"/>
</dbReference>
<evidence type="ECO:0000256" key="1">
    <source>
        <dbReference type="ARBA" id="ARBA00022563"/>
    </source>
</evidence>
<evidence type="ECO:0000259" key="5">
    <source>
        <dbReference type="PROSITE" id="PS51671"/>
    </source>
</evidence>
<dbReference type="PRINTS" id="PR01575">
    <property type="entry name" value="FFH4HYDRLASE"/>
</dbReference>
<gene>
    <name evidence="3 6" type="primary">purU</name>
    <name evidence="6" type="ORF">NITHO_570007</name>
</gene>
<evidence type="ECO:0000256" key="2">
    <source>
        <dbReference type="ARBA" id="ARBA00022801"/>
    </source>
</evidence>
<organism evidence="6 7">
    <name type="scientific">Nitrolancea hollandica Lb</name>
    <dbReference type="NCBI Taxonomy" id="1129897"/>
    <lineage>
        <taxon>Bacteria</taxon>
        <taxon>Pseudomonadati</taxon>
        <taxon>Thermomicrobiota</taxon>
        <taxon>Thermomicrobia</taxon>
        <taxon>Sphaerobacterales</taxon>
        <taxon>Sphaerobacterineae</taxon>
        <taxon>Sphaerobacteraceae</taxon>
        <taxon>Nitrolancea</taxon>
    </lineage>
</organism>
<dbReference type="InterPro" id="IPR045865">
    <property type="entry name" value="ACT-like_dom_sf"/>
</dbReference>
<dbReference type="InterPro" id="IPR002912">
    <property type="entry name" value="ACT_dom"/>
</dbReference>
<accession>I4EM73</accession>
<dbReference type="OrthoDB" id="9806170at2"/>
<dbReference type="PROSITE" id="PS51671">
    <property type="entry name" value="ACT"/>
    <property type="match status" value="1"/>
</dbReference>
<comment type="caution">
    <text evidence="6">The sequence shown here is derived from an EMBL/GenBank/DDBJ whole genome shotgun (WGS) entry which is preliminary data.</text>
</comment>
<keyword evidence="3" id="KW-0658">Purine biosynthesis</keyword>
<dbReference type="RefSeq" id="WP_008480974.1">
    <property type="nucleotide sequence ID" value="NZ_CAGS01000523.1"/>
</dbReference>
<dbReference type="GO" id="GO:0006730">
    <property type="term" value="P:one-carbon metabolic process"/>
    <property type="evidence" value="ECO:0007669"/>
    <property type="project" value="UniProtKB-KW"/>
</dbReference>
<feature type="domain" description="ACT" evidence="5">
    <location>
        <begin position="6"/>
        <end position="89"/>
    </location>
</feature>
<dbReference type="SUPFAM" id="SSF53328">
    <property type="entry name" value="Formyltransferase"/>
    <property type="match status" value="1"/>
</dbReference>
<dbReference type="PANTHER" id="PTHR42706">
    <property type="entry name" value="FORMYLTETRAHYDROFOLATE DEFORMYLASE"/>
    <property type="match status" value="1"/>
</dbReference>
<keyword evidence="1 3" id="KW-0554">One-carbon metabolism</keyword>